<gene>
    <name evidence="4" type="ORF">TBIB3V08_LOCUS9460</name>
</gene>
<evidence type="ECO:0000313" key="4">
    <source>
        <dbReference type="EMBL" id="CAD7447144.1"/>
    </source>
</evidence>
<protein>
    <submittedName>
        <fullName evidence="4">Uncharacterized protein</fullName>
    </submittedName>
</protein>
<sequence length="322" mass="37472">MRKHVQLTTQHFLQTFAHPHFSHFAPKCKEFLKKKGYKRGSEAQYKEPIHWAPHSLSYSILISPPSGVPRGLRNLVEVGTKPIESQINLKYLADNKDNSSFRAFNLAGAIELVESWEERLSDGSEEAEEIKRYMKNEVEQGDIMRKKRRVHIFTFTKQLLDLISNSEVFLYPLLLPPIPFRSDIITHNLYLPPENELIAIGLEQFENYMKNYSSFYKKRKLSVVVPLVIKHMMPWRDHRLLLKYIRRAKTIPSNPIQYYLENNVAPVTEHFVIPFSLDSVKPPNKQPKELLPSVWREHIYPGISSPSNMTGVLIYKSINMCG</sequence>
<dbReference type="GO" id="GO:0003712">
    <property type="term" value="F:transcription coregulator activity"/>
    <property type="evidence" value="ECO:0007669"/>
    <property type="project" value="TreeGrafter"/>
</dbReference>
<accession>A0A7R9F5G4</accession>
<keyword evidence="2" id="KW-0804">Transcription</keyword>
<dbReference type="GO" id="GO:0005634">
    <property type="term" value="C:nucleus"/>
    <property type="evidence" value="ECO:0007669"/>
    <property type="project" value="TreeGrafter"/>
</dbReference>
<name>A0A7R9F5G4_9NEOP</name>
<proteinExistence type="predicted"/>
<keyword evidence="1" id="KW-0805">Transcription regulation</keyword>
<reference evidence="4" key="1">
    <citation type="submission" date="2020-11" db="EMBL/GenBank/DDBJ databases">
        <authorList>
            <person name="Tran Van P."/>
        </authorList>
    </citation>
    <scope>NUCLEOTIDE SEQUENCE</scope>
</reference>
<keyword evidence="3" id="KW-0539">Nucleus</keyword>
<organism evidence="4">
    <name type="scientific">Timema bartmani</name>
    <dbReference type="NCBI Taxonomy" id="61472"/>
    <lineage>
        <taxon>Eukaryota</taxon>
        <taxon>Metazoa</taxon>
        <taxon>Ecdysozoa</taxon>
        <taxon>Arthropoda</taxon>
        <taxon>Hexapoda</taxon>
        <taxon>Insecta</taxon>
        <taxon>Pterygota</taxon>
        <taxon>Neoptera</taxon>
        <taxon>Polyneoptera</taxon>
        <taxon>Phasmatodea</taxon>
        <taxon>Timematodea</taxon>
        <taxon>Timematoidea</taxon>
        <taxon>Timematidae</taxon>
        <taxon>Timema</taxon>
    </lineage>
</organism>
<evidence type="ECO:0000256" key="1">
    <source>
        <dbReference type="ARBA" id="ARBA00023015"/>
    </source>
</evidence>
<dbReference type="PANTHER" id="PTHR16088">
    <property type="entry name" value="YY1 ASSOCIATED PROTEIN-RELATED"/>
    <property type="match status" value="1"/>
</dbReference>
<dbReference type="EMBL" id="OD568593">
    <property type="protein sequence ID" value="CAD7447144.1"/>
    <property type="molecule type" value="Genomic_DNA"/>
</dbReference>
<evidence type="ECO:0000256" key="3">
    <source>
        <dbReference type="ARBA" id="ARBA00023242"/>
    </source>
</evidence>
<dbReference type="InterPro" id="IPR052435">
    <property type="entry name" value="YY1-Transcr_Regul"/>
</dbReference>
<dbReference type="GO" id="GO:0006355">
    <property type="term" value="P:regulation of DNA-templated transcription"/>
    <property type="evidence" value="ECO:0007669"/>
    <property type="project" value="TreeGrafter"/>
</dbReference>
<evidence type="ECO:0000256" key="2">
    <source>
        <dbReference type="ARBA" id="ARBA00023163"/>
    </source>
</evidence>
<dbReference type="PANTHER" id="PTHR16088:SF3">
    <property type="entry name" value="GON-4-LIKE PROTEIN"/>
    <property type="match status" value="1"/>
</dbReference>
<dbReference type="AlphaFoldDB" id="A0A7R9F5G4"/>